<keyword evidence="13 16" id="KW-0472">Membrane</keyword>
<dbReference type="GO" id="GO:0005840">
    <property type="term" value="C:ribosome"/>
    <property type="evidence" value="ECO:0007669"/>
    <property type="project" value="UniProtKB-KW"/>
</dbReference>
<dbReference type="Pfam" id="PF01699">
    <property type="entry name" value="Na_Ca_ex"/>
    <property type="match status" value="2"/>
</dbReference>
<dbReference type="InterPro" id="IPR051171">
    <property type="entry name" value="CaCA"/>
</dbReference>
<evidence type="ECO:0000256" key="1">
    <source>
        <dbReference type="ARBA" id="ARBA00004127"/>
    </source>
</evidence>
<evidence type="ECO:0000256" key="3">
    <source>
        <dbReference type="ARBA" id="ARBA00022448"/>
    </source>
</evidence>
<dbReference type="PROSITE" id="PS01189">
    <property type="entry name" value="RIBOSOMAL_S12E"/>
    <property type="match status" value="1"/>
</dbReference>
<keyword evidence="3" id="KW-0813">Transport</keyword>
<feature type="transmembrane region" description="Helical" evidence="16">
    <location>
        <begin position="132"/>
        <end position="156"/>
    </location>
</feature>
<dbReference type="WBParaSite" id="sdigi.contig20.g1735.t1">
    <property type="protein sequence ID" value="sdigi.contig20.g1735.t1"/>
    <property type="gene ID" value="sdigi.contig20.g1735"/>
</dbReference>
<feature type="domain" description="Calx-beta" evidence="17">
    <location>
        <begin position="428"/>
        <end position="525"/>
    </location>
</feature>
<evidence type="ECO:0000256" key="12">
    <source>
        <dbReference type="ARBA" id="ARBA00023065"/>
    </source>
</evidence>
<evidence type="ECO:0000256" key="14">
    <source>
        <dbReference type="ARBA" id="ARBA00023274"/>
    </source>
</evidence>
<evidence type="ECO:0000256" key="13">
    <source>
        <dbReference type="ARBA" id="ARBA00023136"/>
    </source>
</evidence>
<dbReference type="Gene3D" id="1.20.1420.30">
    <property type="entry name" value="NCX, central ion-binding region"/>
    <property type="match status" value="2"/>
</dbReference>
<dbReference type="InterPro" id="IPR004837">
    <property type="entry name" value="NaCa_Exmemb"/>
</dbReference>
<keyword evidence="12" id="KW-0406">Ion transport</keyword>
<dbReference type="InterPro" id="IPR047860">
    <property type="entry name" value="Ribosomal_eS12_CS"/>
</dbReference>
<accession>A0A915PNN5</accession>
<keyword evidence="8" id="KW-0677">Repeat</keyword>
<dbReference type="InterPro" id="IPR004038">
    <property type="entry name" value="Ribosomal_eL8/eL30/eS12/Gad45"/>
</dbReference>
<evidence type="ECO:0000256" key="7">
    <source>
        <dbReference type="ARBA" id="ARBA00022729"/>
    </source>
</evidence>
<dbReference type="GO" id="GO:1990904">
    <property type="term" value="C:ribonucleoprotein complex"/>
    <property type="evidence" value="ECO:0007669"/>
    <property type="project" value="UniProtKB-KW"/>
</dbReference>
<dbReference type="GO" id="GO:0005432">
    <property type="term" value="F:calcium:sodium antiporter activity"/>
    <property type="evidence" value="ECO:0007669"/>
    <property type="project" value="TreeGrafter"/>
</dbReference>
<dbReference type="PANTHER" id="PTHR11878:SF76">
    <property type="entry name" value="CALX-BETA DOMAIN-CONTAINING PROTEIN"/>
    <property type="match status" value="1"/>
</dbReference>
<evidence type="ECO:0000256" key="16">
    <source>
        <dbReference type="SAM" id="Phobius"/>
    </source>
</evidence>
<dbReference type="Proteomes" id="UP000887581">
    <property type="component" value="Unplaced"/>
</dbReference>
<dbReference type="Gene3D" id="3.30.1330.30">
    <property type="match status" value="1"/>
</dbReference>
<dbReference type="InterPro" id="IPR000530">
    <property type="entry name" value="Ribosomal_eS12"/>
</dbReference>
<dbReference type="SUPFAM" id="SSF55315">
    <property type="entry name" value="L30e-like"/>
    <property type="match status" value="1"/>
</dbReference>
<dbReference type="GO" id="GO:0007154">
    <property type="term" value="P:cell communication"/>
    <property type="evidence" value="ECO:0007669"/>
    <property type="project" value="InterPro"/>
</dbReference>
<dbReference type="Gene3D" id="2.60.40.2030">
    <property type="match status" value="1"/>
</dbReference>
<evidence type="ECO:0000256" key="2">
    <source>
        <dbReference type="ARBA" id="ARBA00005824"/>
    </source>
</evidence>
<dbReference type="InterPro" id="IPR003644">
    <property type="entry name" value="Calx_beta"/>
</dbReference>
<keyword evidence="7" id="KW-0732">Signal</keyword>
<dbReference type="PANTHER" id="PTHR11878">
    <property type="entry name" value="SODIUM/CALCIUM EXCHANGER"/>
    <property type="match status" value="1"/>
</dbReference>
<feature type="transmembrane region" description="Helical" evidence="16">
    <location>
        <begin position="764"/>
        <end position="781"/>
    </location>
</feature>
<dbReference type="GO" id="GO:0012505">
    <property type="term" value="C:endomembrane system"/>
    <property type="evidence" value="ECO:0007669"/>
    <property type="project" value="UniProtKB-SubCell"/>
</dbReference>
<feature type="transmembrane region" description="Helical" evidence="16">
    <location>
        <begin position="168"/>
        <end position="192"/>
    </location>
</feature>
<dbReference type="GO" id="GO:0098794">
    <property type="term" value="C:postsynapse"/>
    <property type="evidence" value="ECO:0007669"/>
    <property type="project" value="TreeGrafter"/>
</dbReference>
<keyword evidence="10 15" id="KW-0689">Ribosomal protein</keyword>
<keyword evidence="14 15" id="KW-0687">Ribonucleoprotein</keyword>
<evidence type="ECO:0000256" key="11">
    <source>
        <dbReference type="ARBA" id="ARBA00022989"/>
    </source>
</evidence>
<evidence type="ECO:0000313" key="18">
    <source>
        <dbReference type="Proteomes" id="UP000887581"/>
    </source>
</evidence>
<dbReference type="AlphaFoldDB" id="A0A915PNN5"/>
<evidence type="ECO:0000259" key="17">
    <source>
        <dbReference type="SMART" id="SM00237"/>
    </source>
</evidence>
<comment type="similarity">
    <text evidence="2 15">Belongs to the eukaryotic ribosomal protein eS12 family.</text>
</comment>
<evidence type="ECO:0000313" key="19">
    <source>
        <dbReference type="WBParaSite" id="sdigi.contig20.g1735.t1"/>
    </source>
</evidence>
<reference evidence="19" key="1">
    <citation type="submission" date="2022-11" db="UniProtKB">
        <authorList>
            <consortium name="WormBaseParasite"/>
        </authorList>
    </citation>
    <scope>IDENTIFICATION</scope>
</reference>
<organism evidence="18 19">
    <name type="scientific">Setaria digitata</name>
    <dbReference type="NCBI Taxonomy" id="48799"/>
    <lineage>
        <taxon>Eukaryota</taxon>
        <taxon>Metazoa</taxon>
        <taxon>Ecdysozoa</taxon>
        <taxon>Nematoda</taxon>
        <taxon>Chromadorea</taxon>
        <taxon>Rhabditida</taxon>
        <taxon>Spirurina</taxon>
        <taxon>Spiruromorpha</taxon>
        <taxon>Filarioidea</taxon>
        <taxon>Setariidae</taxon>
        <taxon>Setaria</taxon>
    </lineage>
</organism>
<dbReference type="PRINTS" id="PR00972">
    <property type="entry name" value="RIBSOMALS12E"/>
</dbReference>
<evidence type="ECO:0000256" key="5">
    <source>
        <dbReference type="ARBA" id="ARBA00022568"/>
    </source>
</evidence>
<dbReference type="Pfam" id="PF01248">
    <property type="entry name" value="Ribosomal_L7Ae"/>
    <property type="match status" value="1"/>
</dbReference>
<keyword evidence="9" id="KW-0106">Calcium</keyword>
<proteinExistence type="inferred from homology"/>
<keyword evidence="18" id="KW-1185">Reference proteome</keyword>
<dbReference type="InterPro" id="IPR029064">
    <property type="entry name" value="Ribosomal_eL30-like_sf"/>
</dbReference>
<sequence>MMHDGFEGLSNVTKKECKDGIVVPAAFISLPNAIFYFLALVYCFLGTAIVADVFMCSIEKVTSSTKKVKPKRSRRSSLVQGNEITNPNDSIEVRVWNPAVANLSLMALGSSAPEILLSVVEIVGNHFRAGELGPGTIVGSAAFNLLCITAVCIMAVPSPTVKRVKEILVFVTTSLFSCLAYVWLLIILVVISPDVVELWEALMTFAFFFVLLIVAYLVDIKFWKRSKASQKEEFPIDGIDAGKYEEEDIDNCLQKFAAEMELGDKTIKEWNKMTYHETLRRILRWISRVYPNLSPDEQSKLLVSKIRRIQNRSHLWYRIRAVRWFAAATRKMDLNWNSGRVLEETDRAVKTAIVRKTIEFSARVYSIVKGSGKVMLRVQFNPGEKIKELYVDLVKDAKWRSGDVFYVCLKMFGADHEEKNIIGEINVARIQFLDDSSNLFAKPMVVKENQKYVRAFVTRLGRHDENTFSVQYETESVTAKCGEDYQGITDGVLTFVGSEYEKYIDVRIYDDMNEEKDETFNINLLSSTGTVTIGPNKQTVVTIICDDNVFRNVINVRKLVSYHIEQMTFGTRTWLEQLIQATSVNAGDIENATLMDCVLHVLSFPWKVMAALIPPTRILNGWLAFFCALVLIGFITAVIGDLASIFGCMIGLKDTVTAITLVALGTSLPDTFASKIAAQNDATADNAIGNITGSNAVNVFLGLGLPWTIAAVYWFTRNQQFVVTAGSLSFSVAIFMATSGICLLLLIARRVLAFFGKGELGGPLGPKTLSALIFVILWLGITKGRKSVENDEAMTGQNDTPGNISRILCTLMYLESVNWISSVEESEELIEDNCSRWKQEGLCSLFAYLLQDETQMQIPPTESAIAVDAKLDVKTALRRALKSAIVMDGVAKGLHEAAKALDKRQAYFCVLAENCDEPMYTKLVEALCNEHQIPLVKIKDKKQLGEWIGLCKYDKEGKARKVVGCSCVVVRDYGQDDAARAFLQEYFDSQKKG</sequence>
<feature type="transmembrane region" description="Helical" evidence="16">
    <location>
        <begin position="696"/>
        <end position="716"/>
    </location>
</feature>
<keyword evidence="11 16" id="KW-1133">Transmembrane helix</keyword>
<dbReference type="InterPro" id="IPR038081">
    <property type="entry name" value="CalX-like_sf"/>
</dbReference>
<dbReference type="Pfam" id="PF03160">
    <property type="entry name" value="Calx-beta"/>
    <property type="match status" value="2"/>
</dbReference>
<evidence type="ECO:0000256" key="8">
    <source>
        <dbReference type="ARBA" id="ARBA00022737"/>
    </source>
</evidence>
<keyword evidence="6 16" id="KW-0812">Transmembrane</keyword>
<dbReference type="SUPFAM" id="SSF141072">
    <property type="entry name" value="CalX-like"/>
    <property type="match status" value="1"/>
</dbReference>
<name>A0A915PNN5_9BILA</name>
<dbReference type="GO" id="GO:0003735">
    <property type="term" value="F:structural constituent of ribosome"/>
    <property type="evidence" value="ECO:0007669"/>
    <property type="project" value="InterPro"/>
</dbReference>
<feature type="transmembrane region" description="Helical" evidence="16">
    <location>
        <begin position="198"/>
        <end position="218"/>
    </location>
</feature>
<evidence type="ECO:0000256" key="6">
    <source>
        <dbReference type="ARBA" id="ARBA00022692"/>
    </source>
</evidence>
<feature type="transmembrane region" description="Helical" evidence="16">
    <location>
        <begin position="622"/>
        <end position="652"/>
    </location>
</feature>
<comment type="subcellular location">
    <subcellularLocation>
        <location evidence="1">Endomembrane system</location>
        <topology evidence="1">Multi-pass membrane protein</topology>
    </subcellularLocation>
</comment>
<dbReference type="GO" id="GO:0006412">
    <property type="term" value="P:translation"/>
    <property type="evidence" value="ECO:0007669"/>
    <property type="project" value="InterPro"/>
</dbReference>
<evidence type="ECO:0000256" key="9">
    <source>
        <dbReference type="ARBA" id="ARBA00022837"/>
    </source>
</evidence>
<dbReference type="FunFam" id="3.30.1330.30:FF:000019">
    <property type="entry name" value="40S ribosomal protein S12"/>
    <property type="match status" value="1"/>
</dbReference>
<evidence type="ECO:0000256" key="4">
    <source>
        <dbReference type="ARBA" id="ARBA00022449"/>
    </source>
</evidence>
<dbReference type="GO" id="GO:0030424">
    <property type="term" value="C:axon"/>
    <property type="evidence" value="ECO:0007669"/>
    <property type="project" value="TreeGrafter"/>
</dbReference>
<dbReference type="GO" id="GO:0042383">
    <property type="term" value="C:sarcolemma"/>
    <property type="evidence" value="ECO:0007669"/>
    <property type="project" value="TreeGrafter"/>
</dbReference>
<evidence type="ECO:0000256" key="15">
    <source>
        <dbReference type="RuleBase" id="RU000670"/>
    </source>
</evidence>
<dbReference type="SMART" id="SM00237">
    <property type="entry name" value="Calx_beta"/>
    <property type="match status" value="1"/>
</dbReference>
<keyword evidence="4" id="KW-0050">Antiport</keyword>
<dbReference type="InterPro" id="IPR044880">
    <property type="entry name" value="NCX_ion-bd_dom_sf"/>
</dbReference>
<dbReference type="GO" id="GO:0098703">
    <property type="term" value="P:calcium ion import across plasma membrane"/>
    <property type="evidence" value="ECO:0007669"/>
    <property type="project" value="TreeGrafter"/>
</dbReference>
<keyword evidence="5" id="KW-0109">Calcium transport</keyword>
<feature type="transmembrane region" description="Helical" evidence="16">
    <location>
        <begin position="728"/>
        <end position="752"/>
    </location>
</feature>
<evidence type="ECO:0000256" key="10">
    <source>
        <dbReference type="ARBA" id="ARBA00022980"/>
    </source>
</evidence>
<protein>
    <recommendedName>
        <fullName evidence="15">40S ribosomal protein S12</fullName>
    </recommendedName>
</protein>